<organism evidence="6">
    <name type="scientific">Gulosibacter sediminis</name>
    <dbReference type="NCBI Taxonomy" id="1729695"/>
    <lineage>
        <taxon>Bacteria</taxon>
        <taxon>Bacillati</taxon>
        <taxon>Actinomycetota</taxon>
        <taxon>Actinomycetes</taxon>
        <taxon>Micrococcales</taxon>
        <taxon>Microbacteriaceae</taxon>
        <taxon>Gulosibacter</taxon>
    </lineage>
</organism>
<dbReference type="Pfam" id="PF00293">
    <property type="entry name" value="NUDIX"/>
    <property type="match status" value="1"/>
</dbReference>
<evidence type="ECO:0000313" key="6">
    <source>
        <dbReference type="EMBL" id="UQN16125.1"/>
    </source>
</evidence>
<dbReference type="SUPFAM" id="SSF55811">
    <property type="entry name" value="Nudix"/>
    <property type="match status" value="1"/>
</dbReference>
<comment type="similarity">
    <text evidence="2 4">Belongs to the Nudix hydrolase family.</text>
</comment>
<proteinExistence type="inferred from homology"/>
<dbReference type="PROSITE" id="PS51462">
    <property type="entry name" value="NUDIX"/>
    <property type="match status" value="1"/>
</dbReference>
<dbReference type="InterPro" id="IPR015797">
    <property type="entry name" value="NUDIX_hydrolase-like_dom_sf"/>
</dbReference>
<protein>
    <submittedName>
        <fullName evidence="6">NUDIX domain-containing protein</fullName>
    </submittedName>
</protein>
<dbReference type="EMBL" id="CP097160">
    <property type="protein sequence ID" value="UQN16125.1"/>
    <property type="molecule type" value="Genomic_DNA"/>
</dbReference>
<dbReference type="InterPro" id="IPR020084">
    <property type="entry name" value="NUDIX_hydrolase_CS"/>
</dbReference>
<keyword evidence="3 4" id="KW-0378">Hydrolase</keyword>
<feature type="domain" description="Nudix hydrolase" evidence="5">
    <location>
        <begin position="2"/>
        <end position="130"/>
    </location>
</feature>
<evidence type="ECO:0000256" key="2">
    <source>
        <dbReference type="ARBA" id="ARBA00005582"/>
    </source>
</evidence>
<dbReference type="PANTHER" id="PTHR43046:SF2">
    <property type="entry name" value="8-OXO-DGTP DIPHOSPHATASE-RELATED"/>
    <property type="match status" value="1"/>
</dbReference>
<sequence length="131" mass="14404">MRSRIVVSAVVLRDDAGRVLTVRKRGTQRFMFPGGKPEPGETTEQTAVREVREELGIDLDAAQLTHLGDFETDAANEPNHTVVASVFEHPFVEGVAVNAEIDELEWVALDAERADLAPLLADAVFPALRER</sequence>
<evidence type="ECO:0000256" key="3">
    <source>
        <dbReference type="ARBA" id="ARBA00022801"/>
    </source>
</evidence>
<gene>
    <name evidence="6" type="ORF">M3M28_08330</name>
</gene>
<dbReference type="PRINTS" id="PR00502">
    <property type="entry name" value="NUDIXFAMILY"/>
</dbReference>
<accession>A0ABY4N0C2</accession>
<evidence type="ECO:0000259" key="5">
    <source>
        <dbReference type="PROSITE" id="PS51462"/>
    </source>
</evidence>
<dbReference type="InterPro" id="IPR000086">
    <property type="entry name" value="NUDIX_hydrolase_dom"/>
</dbReference>
<comment type="cofactor">
    <cofactor evidence="1">
        <name>Mg(2+)</name>
        <dbReference type="ChEBI" id="CHEBI:18420"/>
    </cofactor>
</comment>
<dbReference type="Gene3D" id="3.90.79.10">
    <property type="entry name" value="Nucleoside Triphosphate Pyrophosphohydrolase"/>
    <property type="match status" value="1"/>
</dbReference>
<evidence type="ECO:0000256" key="1">
    <source>
        <dbReference type="ARBA" id="ARBA00001946"/>
    </source>
</evidence>
<dbReference type="PROSITE" id="PS00893">
    <property type="entry name" value="NUDIX_BOX"/>
    <property type="match status" value="1"/>
</dbReference>
<dbReference type="InterPro" id="IPR020476">
    <property type="entry name" value="Nudix_hydrolase"/>
</dbReference>
<name>A0ABY4N0C2_9MICO</name>
<reference evidence="6" key="1">
    <citation type="submission" date="2022-05" db="EMBL/GenBank/DDBJ databases">
        <title>Complete genome sequence of toluene-degrading Gulosibacter sediminis strain ACHW.36C.</title>
        <authorList>
            <person name="Wai A.C."/>
            <person name="Lai G.K."/>
            <person name="Griffin S.D."/>
            <person name="Leung F.C."/>
        </authorList>
    </citation>
    <scope>NUCLEOTIDE SEQUENCE [LARGE SCALE GENOMIC DNA]</scope>
    <source>
        <strain evidence="6">ACHW.36C</strain>
    </source>
</reference>
<dbReference type="CDD" id="cd04690">
    <property type="entry name" value="NUDIX_Hydrolase"/>
    <property type="match status" value="1"/>
</dbReference>
<dbReference type="PANTHER" id="PTHR43046">
    <property type="entry name" value="GDP-MANNOSE MANNOSYL HYDROLASE"/>
    <property type="match status" value="1"/>
</dbReference>
<evidence type="ECO:0000256" key="4">
    <source>
        <dbReference type="RuleBase" id="RU003476"/>
    </source>
</evidence>